<reference evidence="2" key="1">
    <citation type="submission" date="2024-01" db="EMBL/GenBank/DDBJ databases">
        <title>First draft genome sequence data of TA4-1, the type strain of Gram-positive actinobacterium Streptomyces chiangmaiensis.</title>
        <authorList>
            <person name="Yasawong M."/>
            <person name="Nantapong N."/>
        </authorList>
    </citation>
    <scope>NUCLEOTIDE SEQUENCE</scope>
    <source>
        <strain evidence="2">TA4-1</strain>
    </source>
</reference>
<accession>A0ABU7FXN5</accession>
<evidence type="ECO:0000313" key="2">
    <source>
        <dbReference type="EMBL" id="MED7828735.1"/>
    </source>
</evidence>
<evidence type="ECO:0000256" key="1">
    <source>
        <dbReference type="SAM" id="Phobius"/>
    </source>
</evidence>
<proteinExistence type="predicted"/>
<gene>
    <name evidence="2" type="ORF">VXC91_44640</name>
</gene>
<feature type="transmembrane region" description="Helical" evidence="1">
    <location>
        <begin position="42"/>
        <end position="63"/>
    </location>
</feature>
<keyword evidence="1" id="KW-0472">Membrane</keyword>
<name>A0ABU7FXN5_9ACTN</name>
<feature type="transmembrane region" description="Helical" evidence="1">
    <location>
        <begin position="75"/>
        <end position="95"/>
    </location>
</feature>
<sequence>MSTRGREPLSLEKGLAEPEDAVPVAWDASRPRLRERFTRRQLAMRAAWAVGGLLIVYAAVAFLAKGMWVEASVLWVGPIFWVIAWETALSTVEFWSVKKPHRARLVPARYVRTERRAQRFVQAYRLRTDDSEEVLWRRDSGDSPDLAALPTRRLWLVPGEKKADAESTAGFVFLLFFGLFLLCLSVAFALVGVAAAGFYLVGPWLI</sequence>
<dbReference type="Proteomes" id="UP001333996">
    <property type="component" value="Unassembled WGS sequence"/>
</dbReference>
<organism evidence="2 3">
    <name type="scientific">Streptomyces chiangmaiensis</name>
    <dbReference type="NCBI Taxonomy" id="766497"/>
    <lineage>
        <taxon>Bacteria</taxon>
        <taxon>Bacillati</taxon>
        <taxon>Actinomycetota</taxon>
        <taxon>Actinomycetes</taxon>
        <taxon>Kitasatosporales</taxon>
        <taxon>Streptomycetaceae</taxon>
        <taxon>Streptomyces</taxon>
    </lineage>
</organism>
<keyword evidence="3" id="KW-1185">Reference proteome</keyword>
<dbReference type="EMBL" id="JAYWVC010000477">
    <property type="protein sequence ID" value="MED7828735.1"/>
    <property type="molecule type" value="Genomic_DNA"/>
</dbReference>
<feature type="transmembrane region" description="Helical" evidence="1">
    <location>
        <begin position="171"/>
        <end position="201"/>
    </location>
</feature>
<dbReference type="RefSeq" id="WP_329513054.1">
    <property type="nucleotide sequence ID" value="NZ_BAAAYZ010000010.1"/>
</dbReference>
<protein>
    <submittedName>
        <fullName evidence="2">Uncharacterized protein</fullName>
    </submittedName>
</protein>
<keyword evidence="1" id="KW-0812">Transmembrane</keyword>
<keyword evidence="1" id="KW-1133">Transmembrane helix</keyword>
<evidence type="ECO:0000313" key="3">
    <source>
        <dbReference type="Proteomes" id="UP001333996"/>
    </source>
</evidence>
<comment type="caution">
    <text evidence="2">The sequence shown here is derived from an EMBL/GenBank/DDBJ whole genome shotgun (WGS) entry which is preliminary data.</text>
</comment>